<dbReference type="InParanoid" id="A0A5G2QSC1"/>
<organism evidence="1 2">
    <name type="scientific">Sus scrofa</name>
    <name type="common">Pig</name>
    <dbReference type="NCBI Taxonomy" id="9823"/>
    <lineage>
        <taxon>Eukaryota</taxon>
        <taxon>Metazoa</taxon>
        <taxon>Chordata</taxon>
        <taxon>Craniata</taxon>
        <taxon>Vertebrata</taxon>
        <taxon>Euteleostomi</taxon>
        <taxon>Mammalia</taxon>
        <taxon>Eutheria</taxon>
        <taxon>Laurasiatheria</taxon>
        <taxon>Artiodactyla</taxon>
        <taxon>Suina</taxon>
        <taxon>Suidae</taxon>
        <taxon>Sus</taxon>
    </lineage>
</organism>
<reference evidence="1" key="2">
    <citation type="journal article" date="2020" name="Gigascience">
        <title>An improved pig reference genome sequence to enable pig genetics and genomics research.</title>
        <authorList>
            <person name="Warr A."/>
            <person name="Affara N."/>
            <person name="Aken B."/>
            <person name="Beiki H."/>
            <person name="Bickhart D.M."/>
            <person name="Billis K."/>
            <person name="Chow W."/>
            <person name="Eory L."/>
            <person name="Finlayson H.A."/>
            <person name="Flicek P."/>
            <person name="Giron C.G."/>
            <person name="Griffin D.K."/>
            <person name="Hall R."/>
            <person name="Hannum G."/>
            <person name="Hourlier T."/>
            <person name="Howe K."/>
            <person name="Hume D.A."/>
            <person name="Izuogu O."/>
            <person name="Kim K."/>
            <person name="Koren S."/>
            <person name="Liu H."/>
            <person name="Manchanda N."/>
            <person name="Martin F.J."/>
            <person name="Nonneman D.J."/>
            <person name="O'Connor R.E."/>
            <person name="Phillippy A.M."/>
            <person name="Rohrer G.A."/>
            <person name="Rosen B.D."/>
            <person name="Rund L.A."/>
            <person name="Sargent C.A."/>
            <person name="Schook L.B."/>
            <person name="Schroeder S.G."/>
            <person name="Schwartz A.S."/>
            <person name="Skinner B.M."/>
            <person name="Talbot R."/>
            <person name="Tseng E."/>
            <person name="Tuggle C.K."/>
            <person name="Watson M."/>
            <person name="Smith T.P.L."/>
            <person name="Archibald A.L."/>
        </authorList>
    </citation>
    <scope>NUCLEOTIDE SEQUENCE [LARGE SCALE GENOMIC DNA]</scope>
    <source>
        <strain evidence="1">Duroc</strain>
    </source>
</reference>
<proteinExistence type="predicted"/>
<accession>A0A5G2QSC1</accession>
<reference evidence="1" key="4">
    <citation type="submission" date="2025-09" db="UniProtKB">
        <authorList>
            <consortium name="Ensembl"/>
        </authorList>
    </citation>
    <scope>IDENTIFICATION</scope>
</reference>
<reference evidence="2" key="1">
    <citation type="submission" date="2009-11" db="EMBL/GenBank/DDBJ databases">
        <authorList>
            <consortium name="Porcine genome sequencing project"/>
        </authorList>
    </citation>
    <scope>NUCLEOTIDE SEQUENCE [LARGE SCALE GENOMIC DNA]</scope>
    <source>
        <strain evidence="2">Duroc</strain>
    </source>
</reference>
<dbReference type="Ensembl" id="ENSSSCT00000082127.1">
    <property type="protein sequence ID" value="ENSSSCP00000067707.1"/>
    <property type="gene ID" value="ENSSSCG00000046013.1"/>
</dbReference>
<reference evidence="1" key="3">
    <citation type="submission" date="2025-08" db="UniProtKB">
        <authorList>
            <consortium name="Ensembl"/>
        </authorList>
    </citation>
    <scope>IDENTIFICATION</scope>
</reference>
<dbReference type="AlphaFoldDB" id="A0A5G2QSC1"/>
<name>A0A5G2QSC1_PIG</name>
<sequence length="103" mass="12002">MKKLMHCWKGCGEKETILHCWWECKLVQPLWKSEWRFLRKRNIELPYYLAIPLLGIYPDENAIRKDTCQSSHSGAVETNLTRNHEVAGSIPGLAQWVKDPVLP</sequence>
<dbReference type="GeneTree" id="ENSGT01150000287040"/>
<evidence type="ECO:0000313" key="1">
    <source>
        <dbReference type="Ensembl" id="ENSSSCP00000067707.1"/>
    </source>
</evidence>
<dbReference type="Proteomes" id="UP000008227">
    <property type="component" value="Chromosome 13"/>
</dbReference>
<keyword evidence="2" id="KW-1185">Reference proteome</keyword>
<protein>
    <submittedName>
        <fullName evidence="1">Uncharacterized protein</fullName>
    </submittedName>
</protein>
<evidence type="ECO:0000313" key="2">
    <source>
        <dbReference type="Proteomes" id="UP000008227"/>
    </source>
</evidence>